<protein>
    <submittedName>
        <fullName evidence="1">Uncharacterized protein</fullName>
    </submittedName>
</protein>
<dbReference type="Proteomes" id="UP000215914">
    <property type="component" value="Unassembled WGS sequence"/>
</dbReference>
<reference evidence="1" key="1">
    <citation type="journal article" date="2017" name="Nature">
        <title>The sunflower genome provides insights into oil metabolism, flowering and Asterid evolution.</title>
        <authorList>
            <person name="Badouin H."/>
            <person name="Gouzy J."/>
            <person name="Grassa C.J."/>
            <person name="Murat F."/>
            <person name="Staton S.E."/>
            <person name="Cottret L."/>
            <person name="Lelandais-Briere C."/>
            <person name="Owens G.L."/>
            <person name="Carrere S."/>
            <person name="Mayjonade B."/>
            <person name="Legrand L."/>
            <person name="Gill N."/>
            <person name="Kane N.C."/>
            <person name="Bowers J.E."/>
            <person name="Hubner S."/>
            <person name="Bellec A."/>
            <person name="Berard A."/>
            <person name="Berges H."/>
            <person name="Blanchet N."/>
            <person name="Boniface M.C."/>
            <person name="Brunel D."/>
            <person name="Catrice O."/>
            <person name="Chaidir N."/>
            <person name="Claudel C."/>
            <person name="Donnadieu C."/>
            <person name="Faraut T."/>
            <person name="Fievet G."/>
            <person name="Helmstetter N."/>
            <person name="King M."/>
            <person name="Knapp S.J."/>
            <person name="Lai Z."/>
            <person name="Le Paslier M.C."/>
            <person name="Lippi Y."/>
            <person name="Lorenzon L."/>
            <person name="Mandel J.R."/>
            <person name="Marage G."/>
            <person name="Marchand G."/>
            <person name="Marquand E."/>
            <person name="Bret-Mestries E."/>
            <person name="Morien E."/>
            <person name="Nambeesan S."/>
            <person name="Nguyen T."/>
            <person name="Pegot-Espagnet P."/>
            <person name="Pouilly N."/>
            <person name="Raftis F."/>
            <person name="Sallet E."/>
            <person name="Schiex T."/>
            <person name="Thomas J."/>
            <person name="Vandecasteele C."/>
            <person name="Vares D."/>
            <person name="Vear F."/>
            <person name="Vautrin S."/>
            <person name="Crespi M."/>
            <person name="Mangin B."/>
            <person name="Burke J.M."/>
            <person name="Salse J."/>
            <person name="Munos S."/>
            <person name="Vincourt P."/>
            <person name="Rieseberg L.H."/>
            <person name="Langlade N.B."/>
        </authorList>
    </citation>
    <scope>NUCLEOTIDE SEQUENCE</scope>
    <source>
        <tissue evidence="1">Leaves</tissue>
    </source>
</reference>
<name>A0A9K3NSY6_HELAN</name>
<sequence>MRTCQGELKHRRITGQDKVLLGLLLPLRMISGRGSSRRARIVRKERSHSLKYVML</sequence>
<evidence type="ECO:0000313" key="1">
    <source>
        <dbReference type="EMBL" id="KAF5810248.1"/>
    </source>
</evidence>
<accession>A0A9K3NSY6</accession>
<dbReference type="Gramene" id="mRNA:HanXRQr2_Chr04g0167241">
    <property type="protein sequence ID" value="mRNA:HanXRQr2_Chr04g0167241"/>
    <property type="gene ID" value="HanXRQr2_Chr04g0167241"/>
</dbReference>
<proteinExistence type="predicted"/>
<comment type="caution">
    <text evidence="1">The sequence shown here is derived from an EMBL/GenBank/DDBJ whole genome shotgun (WGS) entry which is preliminary data.</text>
</comment>
<reference evidence="1" key="2">
    <citation type="submission" date="2020-06" db="EMBL/GenBank/DDBJ databases">
        <title>Helianthus annuus Genome sequencing and assembly Release 2.</title>
        <authorList>
            <person name="Gouzy J."/>
            <person name="Langlade N."/>
            <person name="Munos S."/>
        </authorList>
    </citation>
    <scope>NUCLEOTIDE SEQUENCE</scope>
    <source>
        <tissue evidence="1">Leaves</tissue>
    </source>
</reference>
<gene>
    <name evidence="1" type="ORF">HanXRQr2_Chr04g0167241</name>
</gene>
<dbReference type="EMBL" id="MNCJ02000319">
    <property type="protein sequence ID" value="KAF5810248.1"/>
    <property type="molecule type" value="Genomic_DNA"/>
</dbReference>
<evidence type="ECO:0000313" key="2">
    <source>
        <dbReference type="Proteomes" id="UP000215914"/>
    </source>
</evidence>
<keyword evidence="2" id="KW-1185">Reference proteome</keyword>
<organism evidence="1 2">
    <name type="scientific">Helianthus annuus</name>
    <name type="common">Common sunflower</name>
    <dbReference type="NCBI Taxonomy" id="4232"/>
    <lineage>
        <taxon>Eukaryota</taxon>
        <taxon>Viridiplantae</taxon>
        <taxon>Streptophyta</taxon>
        <taxon>Embryophyta</taxon>
        <taxon>Tracheophyta</taxon>
        <taxon>Spermatophyta</taxon>
        <taxon>Magnoliopsida</taxon>
        <taxon>eudicotyledons</taxon>
        <taxon>Gunneridae</taxon>
        <taxon>Pentapetalae</taxon>
        <taxon>asterids</taxon>
        <taxon>campanulids</taxon>
        <taxon>Asterales</taxon>
        <taxon>Asteraceae</taxon>
        <taxon>Asteroideae</taxon>
        <taxon>Heliantheae alliance</taxon>
        <taxon>Heliantheae</taxon>
        <taxon>Helianthus</taxon>
    </lineage>
</organism>
<dbReference type="AlphaFoldDB" id="A0A9K3NSY6"/>